<keyword evidence="2" id="KW-0540">Nuclease</keyword>
<evidence type="ECO:0000256" key="1">
    <source>
        <dbReference type="SAM" id="SignalP"/>
    </source>
</evidence>
<keyword evidence="2" id="KW-0378">Hydrolase</keyword>
<keyword evidence="3" id="KW-1185">Reference proteome</keyword>
<dbReference type="AlphaFoldDB" id="A0AAV4A7K1"/>
<protein>
    <submittedName>
        <fullName evidence="2">Endonuclease-reverse transcriptase</fullName>
    </submittedName>
</protein>
<feature type="chain" id="PRO_5043618491" evidence="1">
    <location>
        <begin position="18"/>
        <end position="193"/>
    </location>
</feature>
<keyword evidence="2" id="KW-0255">Endonuclease</keyword>
<comment type="caution">
    <text evidence="2">The sequence shown here is derived from an EMBL/GenBank/DDBJ whole genome shotgun (WGS) entry which is preliminary data.</text>
</comment>
<proteinExistence type="predicted"/>
<organism evidence="2 3">
    <name type="scientific">Plakobranchus ocellatus</name>
    <dbReference type="NCBI Taxonomy" id="259542"/>
    <lineage>
        <taxon>Eukaryota</taxon>
        <taxon>Metazoa</taxon>
        <taxon>Spiralia</taxon>
        <taxon>Lophotrochozoa</taxon>
        <taxon>Mollusca</taxon>
        <taxon>Gastropoda</taxon>
        <taxon>Heterobranchia</taxon>
        <taxon>Euthyneura</taxon>
        <taxon>Panpulmonata</taxon>
        <taxon>Sacoglossa</taxon>
        <taxon>Placobranchoidea</taxon>
        <taxon>Plakobranchidae</taxon>
        <taxon>Plakobranchus</taxon>
    </lineage>
</organism>
<keyword evidence="1" id="KW-0732">Signal</keyword>
<feature type="signal peptide" evidence="1">
    <location>
        <begin position="1"/>
        <end position="17"/>
    </location>
</feature>
<gene>
    <name evidence="2" type="ORF">PoB_002987000</name>
</gene>
<dbReference type="GO" id="GO:0004519">
    <property type="term" value="F:endonuclease activity"/>
    <property type="evidence" value="ECO:0007669"/>
    <property type="project" value="UniProtKB-KW"/>
</dbReference>
<evidence type="ECO:0000313" key="3">
    <source>
        <dbReference type="Proteomes" id="UP000735302"/>
    </source>
</evidence>
<reference evidence="2 3" key="1">
    <citation type="journal article" date="2021" name="Elife">
        <title>Chloroplast acquisition without the gene transfer in kleptoplastic sea slugs, Plakobranchus ocellatus.</title>
        <authorList>
            <person name="Maeda T."/>
            <person name="Takahashi S."/>
            <person name="Yoshida T."/>
            <person name="Shimamura S."/>
            <person name="Takaki Y."/>
            <person name="Nagai Y."/>
            <person name="Toyoda A."/>
            <person name="Suzuki Y."/>
            <person name="Arimoto A."/>
            <person name="Ishii H."/>
            <person name="Satoh N."/>
            <person name="Nishiyama T."/>
            <person name="Hasebe M."/>
            <person name="Maruyama T."/>
            <person name="Minagawa J."/>
            <person name="Obokata J."/>
            <person name="Shigenobu S."/>
        </authorList>
    </citation>
    <scope>NUCLEOTIDE SEQUENCE [LARGE SCALE GENOMIC DNA]</scope>
</reference>
<dbReference type="Proteomes" id="UP000735302">
    <property type="component" value="Unassembled WGS sequence"/>
</dbReference>
<evidence type="ECO:0000313" key="2">
    <source>
        <dbReference type="EMBL" id="GFO03365.1"/>
    </source>
</evidence>
<dbReference type="EMBL" id="BLXT01003724">
    <property type="protein sequence ID" value="GFO03365.1"/>
    <property type="molecule type" value="Genomic_DNA"/>
</dbReference>
<accession>A0AAV4A7K1</accession>
<sequence>MLILFISIFLYTYETWTLTTHLERRIKAMEMRCFRRLLGISYKDHTTNEGVRSRIRQAIGNHDDVLTIVKNRKLEMVWTCHTITGARQDIPARHCSQGEIERIRSIEFIWQRHITRRHAKNIYMVRRGNIFATLKGDIRLRLLRNETTTQLCPIGADHSDAFRTSVSSLYTRRCLSCLGKGIPQKAGRDGEQG</sequence>
<name>A0AAV4A7K1_9GAST</name>